<feature type="domain" description="CRISPR type III-associated protein" evidence="2">
    <location>
        <begin position="9"/>
        <end position="313"/>
    </location>
</feature>
<evidence type="ECO:0000313" key="3">
    <source>
        <dbReference type="EMBL" id="QDT15048.1"/>
    </source>
</evidence>
<evidence type="ECO:0000313" key="4">
    <source>
        <dbReference type="Proteomes" id="UP000318741"/>
    </source>
</evidence>
<dbReference type="EMBL" id="CP036265">
    <property type="protein sequence ID" value="QDT15048.1"/>
    <property type="molecule type" value="Genomic_DNA"/>
</dbReference>
<dbReference type="RefSeq" id="WP_145357886.1">
    <property type="nucleotide sequence ID" value="NZ_CP036265.1"/>
</dbReference>
<dbReference type="InterPro" id="IPR013410">
    <property type="entry name" value="CRISPR-assoc_RAMP_Cmr4"/>
</dbReference>
<organism evidence="3 4">
    <name type="scientific">Alienimonas californiensis</name>
    <dbReference type="NCBI Taxonomy" id="2527989"/>
    <lineage>
        <taxon>Bacteria</taxon>
        <taxon>Pseudomonadati</taxon>
        <taxon>Planctomycetota</taxon>
        <taxon>Planctomycetia</taxon>
        <taxon>Planctomycetales</taxon>
        <taxon>Planctomycetaceae</taxon>
        <taxon>Alienimonas</taxon>
    </lineage>
</organism>
<dbReference type="Proteomes" id="UP000318741">
    <property type="component" value="Chromosome"/>
</dbReference>
<evidence type="ECO:0000256" key="1">
    <source>
        <dbReference type="ARBA" id="ARBA00023118"/>
    </source>
</evidence>
<dbReference type="GO" id="GO:0051607">
    <property type="term" value="P:defense response to virus"/>
    <property type="evidence" value="ECO:0007669"/>
    <property type="project" value="UniProtKB-KW"/>
</dbReference>
<dbReference type="PANTHER" id="PTHR36700">
    <property type="entry name" value="CRISPR SYSTEM CMR SUBUNIT CMR4"/>
    <property type="match status" value="1"/>
</dbReference>
<keyword evidence="1" id="KW-0051">Antiviral defense</keyword>
<name>A0A517P6P3_9PLAN</name>
<dbReference type="Pfam" id="PF03787">
    <property type="entry name" value="RAMPs"/>
    <property type="match status" value="1"/>
</dbReference>
<reference evidence="3 4" key="1">
    <citation type="submission" date="2019-02" db="EMBL/GenBank/DDBJ databases">
        <title>Deep-cultivation of Planctomycetes and their phenomic and genomic characterization uncovers novel biology.</title>
        <authorList>
            <person name="Wiegand S."/>
            <person name="Jogler M."/>
            <person name="Boedeker C."/>
            <person name="Pinto D."/>
            <person name="Vollmers J."/>
            <person name="Rivas-Marin E."/>
            <person name="Kohn T."/>
            <person name="Peeters S.H."/>
            <person name="Heuer A."/>
            <person name="Rast P."/>
            <person name="Oberbeckmann S."/>
            <person name="Bunk B."/>
            <person name="Jeske O."/>
            <person name="Meyerdierks A."/>
            <person name="Storesund J.E."/>
            <person name="Kallscheuer N."/>
            <person name="Luecker S."/>
            <person name="Lage O.M."/>
            <person name="Pohl T."/>
            <person name="Merkel B.J."/>
            <person name="Hornburger P."/>
            <person name="Mueller R.-W."/>
            <person name="Bruemmer F."/>
            <person name="Labrenz M."/>
            <person name="Spormann A.M."/>
            <person name="Op den Camp H."/>
            <person name="Overmann J."/>
            <person name="Amann R."/>
            <person name="Jetten M.S.M."/>
            <person name="Mascher T."/>
            <person name="Medema M.H."/>
            <person name="Devos D.P."/>
            <person name="Kaster A.-K."/>
            <person name="Ovreas L."/>
            <person name="Rohde M."/>
            <person name="Galperin M.Y."/>
            <person name="Jogler C."/>
        </authorList>
    </citation>
    <scope>NUCLEOTIDE SEQUENCE [LARGE SCALE GENOMIC DNA]</scope>
    <source>
        <strain evidence="3 4">CA12</strain>
    </source>
</reference>
<dbReference type="InterPro" id="IPR005537">
    <property type="entry name" value="RAMP_III_fam"/>
</dbReference>
<dbReference type="PANTHER" id="PTHR36700:SF1">
    <property type="entry name" value="CRISPR SYSTEM CMR SUBUNIT CMR4"/>
    <property type="match status" value="1"/>
</dbReference>
<protein>
    <submittedName>
        <fullName evidence="3">RAMP superfamily protein</fullName>
    </submittedName>
</protein>
<dbReference type="AlphaFoldDB" id="A0A517P6P3"/>
<proteinExistence type="predicted"/>
<sequence length="328" mass="34635">MAHAYTILTLHAHSGIHAGSGQELGVVDLPIQRERTTGLPVLRGSSLKGALRQAVEDRTGLTAALAGLKEKERKDKLDAEPVLKDAQVLVHALFGSDAGGDQDATHAGALSVGDAKLLLFPVRSLSGVFARVTSPYALERVRRDLAALGAADPLPASPSPGSDEAVLTAGTALKVGEHAVLEEFAFRCGATVEAPPADDDLHLPGDLAERLAVLSDDSFAHFARFATEVVTRVHLDDETKTVKQGQLWTEELLPAESVLVAVITCTDARTPRTDGESLPDAHRAVDLLTTLREYVGGRLQVGGKETIGYGQCRAAFAKPAVLAANREN</sequence>
<dbReference type="KEGG" id="acaf:CA12_11280"/>
<dbReference type="NCBIfam" id="TIGR02580">
    <property type="entry name" value="cas_RAMP_Cmr4"/>
    <property type="match status" value="1"/>
</dbReference>
<keyword evidence="4" id="KW-1185">Reference proteome</keyword>
<accession>A0A517P6P3</accession>
<gene>
    <name evidence="3" type="ORF">CA12_11280</name>
</gene>
<dbReference type="OrthoDB" id="9789361at2"/>
<evidence type="ECO:0000259" key="2">
    <source>
        <dbReference type="Pfam" id="PF03787"/>
    </source>
</evidence>